<sequence length="103" mass="11977">MSFRIFTKIYVSSILQNIPPRPQLPAQQLQAQITVLQQQVQTQATQHQQQLQAQVTQHQQQLEAQVTQHQQQLQAAITQYQQQHISDINDIVRIVIDQMVNQI</sequence>
<comment type="caution">
    <text evidence="2">The sequence shown here is derived from an EMBL/GenBank/DDBJ whole genome shotgun (WGS) entry which is preliminary data.</text>
</comment>
<dbReference type="EMBL" id="CAJOBO010002051">
    <property type="protein sequence ID" value="CAF4427827.1"/>
    <property type="molecule type" value="Genomic_DNA"/>
</dbReference>
<accession>A0A820R0T7</accession>
<evidence type="ECO:0000256" key="1">
    <source>
        <dbReference type="SAM" id="Coils"/>
    </source>
</evidence>
<dbReference type="Gene3D" id="1.20.120.20">
    <property type="entry name" value="Apolipoprotein"/>
    <property type="match status" value="1"/>
</dbReference>
<dbReference type="AlphaFoldDB" id="A0A820R0T7"/>
<keyword evidence="1" id="KW-0175">Coiled coil</keyword>
<protein>
    <submittedName>
        <fullName evidence="2">Uncharacterized protein</fullName>
    </submittedName>
</protein>
<evidence type="ECO:0000313" key="3">
    <source>
        <dbReference type="Proteomes" id="UP000663851"/>
    </source>
</evidence>
<feature type="coiled-coil region" evidence="1">
    <location>
        <begin position="26"/>
        <end position="79"/>
    </location>
</feature>
<reference evidence="2" key="1">
    <citation type="submission" date="2021-02" db="EMBL/GenBank/DDBJ databases">
        <authorList>
            <person name="Nowell W R."/>
        </authorList>
    </citation>
    <scope>NUCLEOTIDE SEQUENCE</scope>
</reference>
<name>A0A820R0T7_9BILA</name>
<dbReference type="Proteomes" id="UP000663851">
    <property type="component" value="Unassembled WGS sequence"/>
</dbReference>
<gene>
    <name evidence="2" type="ORF">HFQ381_LOCUS22098</name>
</gene>
<proteinExistence type="predicted"/>
<organism evidence="2 3">
    <name type="scientific">Rotaria socialis</name>
    <dbReference type="NCBI Taxonomy" id="392032"/>
    <lineage>
        <taxon>Eukaryota</taxon>
        <taxon>Metazoa</taxon>
        <taxon>Spiralia</taxon>
        <taxon>Gnathifera</taxon>
        <taxon>Rotifera</taxon>
        <taxon>Eurotatoria</taxon>
        <taxon>Bdelloidea</taxon>
        <taxon>Philodinida</taxon>
        <taxon>Philodinidae</taxon>
        <taxon>Rotaria</taxon>
    </lineage>
</organism>
<evidence type="ECO:0000313" key="2">
    <source>
        <dbReference type="EMBL" id="CAF4427827.1"/>
    </source>
</evidence>
<dbReference type="SUPFAM" id="SSF58113">
    <property type="entry name" value="Apolipoprotein A-I"/>
    <property type="match status" value="1"/>
</dbReference>